<organism evidence="2 3">
    <name type="scientific">Streptomyces actinomycinicus</name>
    <dbReference type="NCBI Taxonomy" id="1695166"/>
    <lineage>
        <taxon>Bacteria</taxon>
        <taxon>Bacillati</taxon>
        <taxon>Actinomycetota</taxon>
        <taxon>Actinomycetes</taxon>
        <taxon>Kitasatosporales</taxon>
        <taxon>Streptomycetaceae</taxon>
        <taxon>Streptomyces</taxon>
    </lineage>
</organism>
<dbReference type="RefSeq" id="WP_201843087.1">
    <property type="nucleotide sequence ID" value="NZ_JAERRK010000023.1"/>
</dbReference>
<dbReference type="Pfam" id="PF00668">
    <property type="entry name" value="Condensation"/>
    <property type="match status" value="1"/>
</dbReference>
<dbReference type="PANTHER" id="PTHR45527">
    <property type="entry name" value="NONRIBOSOMAL PEPTIDE SYNTHETASE"/>
    <property type="match status" value="1"/>
</dbReference>
<keyword evidence="3" id="KW-1185">Reference proteome</keyword>
<dbReference type="SUPFAM" id="SSF52777">
    <property type="entry name" value="CoA-dependent acyltransferases"/>
    <property type="match status" value="2"/>
</dbReference>
<dbReference type="GO" id="GO:0008610">
    <property type="term" value="P:lipid biosynthetic process"/>
    <property type="evidence" value="ECO:0007669"/>
    <property type="project" value="UniProtKB-ARBA"/>
</dbReference>
<reference evidence="2" key="1">
    <citation type="submission" date="2021-01" db="EMBL/GenBank/DDBJ databases">
        <title>WGS of actinomycetes isolated from Thailand.</title>
        <authorList>
            <person name="Thawai C."/>
        </authorList>
    </citation>
    <scope>NUCLEOTIDE SEQUENCE</scope>
    <source>
        <strain evidence="2">RCU-197</strain>
    </source>
</reference>
<dbReference type="AlphaFoldDB" id="A0A937ENE3"/>
<accession>A0A937ENE3</accession>
<dbReference type="Gene3D" id="3.30.559.30">
    <property type="entry name" value="Nonribosomal peptide synthetase, condensation domain"/>
    <property type="match status" value="1"/>
</dbReference>
<dbReference type="GO" id="GO:0043041">
    <property type="term" value="P:amino acid activation for nonribosomal peptide biosynthetic process"/>
    <property type="evidence" value="ECO:0007669"/>
    <property type="project" value="TreeGrafter"/>
</dbReference>
<protein>
    <recommendedName>
        <fullName evidence="1">Condensation domain-containing protein</fullName>
    </recommendedName>
</protein>
<gene>
    <name evidence="2" type="ORF">JK359_32050</name>
</gene>
<dbReference type="EMBL" id="JAERRK010000023">
    <property type="protein sequence ID" value="MBL1086538.1"/>
    <property type="molecule type" value="Genomic_DNA"/>
</dbReference>
<evidence type="ECO:0000259" key="1">
    <source>
        <dbReference type="Pfam" id="PF00668"/>
    </source>
</evidence>
<dbReference type="InterPro" id="IPR001242">
    <property type="entry name" value="Condensation_dom"/>
</dbReference>
<dbReference type="InterPro" id="IPR023213">
    <property type="entry name" value="CAT-like_dom_sf"/>
</dbReference>
<name>A0A937ENE3_9ACTN</name>
<sequence length="458" mass="49353">MTDSRTPTVLEFEAGPARRGPMTWGQAKLHRELQDHPDDRYLAFLPLDLTVPQGVTTDEVLGALRTVLTAYESLRTVYPRRGVQSVLGRVRLAAHLLPAEGPQARARAARELCDRFRAAPFETAAELPLRAGIVTEGGRPVRLVLVLSHMAVDGLALQIVEDHLIALLSGGVHVRRGQEIAAHPVDLALEQHSPAGLRRGARALAHWEDVYGRAPAAMLTARHTVTPDEPRYREGFMISARLAEAVRVVSERTGTGRSTIVLTAFQAVLAARTGRTRTAVTSISANRSTPRTAAAVTTLAQDALIVVDCAQAGPFGRLTGLTREESLRAYRYSAVDPAAQRAARERADAGRGTPFARDVVYNDMSAYPEATGPLPPGAGRGELADIRVETAAFMPVHAYLTVYRLDGTAEITLWADGRCLGEREVVEWLRALERVLLAAATGDVPAVELAALAHGGRG</sequence>
<dbReference type="GO" id="GO:0005829">
    <property type="term" value="C:cytosol"/>
    <property type="evidence" value="ECO:0007669"/>
    <property type="project" value="TreeGrafter"/>
</dbReference>
<dbReference type="GO" id="GO:0009366">
    <property type="term" value="C:enterobactin synthetase complex"/>
    <property type="evidence" value="ECO:0007669"/>
    <property type="project" value="TreeGrafter"/>
</dbReference>
<proteinExistence type="predicted"/>
<dbReference type="Gene3D" id="3.30.559.10">
    <property type="entry name" value="Chloramphenicol acetyltransferase-like domain"/>
    <property type="match status" value="1"/>
</dbReference>
<feature type="domain" description="Condensation" evidence="1">
    <location>
        <begin position="48"/>
        <end position="296"/>
    </location>
</feature>
<evidence type="ECO:0000313" key="2">
    <source>
        <dbReference type="EMBL" id="MBL1086538.1"/>
    </source>
</evidence>
<dbReference type="GO" id="GO:0047527">
    <property type="term" value="F:2,3-dihydroxybenzoate-serine ligase activity"/>
    <property type="evidence" value="ECO:0007669"/>
    <property type="project" value="TreeGrafter"/>
</dbReference>
<dbReference type="GO" id="GO:0031177">
    <property type="term" value="F:phosphopantetheine binding"/>
    <property type="evidence" value="ECO:0007669"/>
    <property type="project" value="TreeGrafter"/>
</dbReference>
<dbReference type="PANTHER" id="PTHR45527:SF1">
    <property type="entry name" value="FATTY ACID SYNTHASE"/>
    <property type="match status" value="1"/>
</dbReference>
<dbReference type="Proteomes" id="UP000661858">
    <property type="component" value="Unassembled WGS sequence"/>
</dbReference>
<comment type="caution">
    <text evidence="2">The sequence shown here is derived from an EMBL/GenBank/DDBJ whole genome shotgun (WGS) entry which is preliminary data.</text>
</comment>
<evidence type="ECO:0000313" key="3">
    <source>
        <dbReference type="Proteomes" id="UP000661858"/>
    </source>
</evidence>
<dbReference type="GO" id="GO:0009239">
    <property type="term" value="P:enterobactin biosynthetic process"/>
    <property type="evidence" value="ECO:0007669"/>
    <property type="project" value="TreeGrafter"/>
</dbReference>